<dbReference type="RefSeq" id="WP_249848935.1">
    <property type="nucleotide sequence ID" value="NZ_JAMGBD010000002.1"/>
</dbReference>
<evidence type="ECO:0000313" key="7">
    <source>
        <dbReference type="EMBL" id="MCL6684528.1"/>
    </source>
</evidence>
<keyword evidence="2" id="KW-0479">Metal-binding</keyword>
<dbReference type="Gene3D" id="3.60.15.10">
    <property type="entry name" value="Ribonuclease Z/Hydroxyacylglutathione hydrolase-like"/>
    <property type="match status" value="1"/>
</dbReference>
<dbReference type="PROSITE" id="PS51257">
    <property type="entry name" value="PROKAR_LIPOPROTEIN"/>
    <property type="match status" value="1"/>
</dbReference>
<comment type="similarity">
    <text evidence="1">Belongs to the metallo-beta-lactamase superfamily.</text>
</comment>
<feature type="signal peptide" evidence="5">
    <location>
        <begin position="1"/>
        <end position="19"/>
    </location>
</feature>
<feature type="chain" id="PRO_5047096531" evidence="5">
    <location>
        <begin position="20"/>
        <end position="291"/>
    </location>
</feature>
<evidence type="ECO:0000256" key="4">
    <source>
        <dbReference type="ARBA" id="ARBA00022833"/>
    </source>
</evidence>
<dbReference type="SMART" id="SM00849">
    <property type="entry name" value="Lactamase_B"/>
    <property type="match status" value="1"/>
</dbReference>
<reference evidence="7" key="1">
    <citation type="submission" date="2022-05" db="EMBL/GenBank/DDBJ databases">
        <authorList>
            <person name="Jo J.-H."/>
            <person name="Im W.-T."/>
        </authorList>
    </citation>
    <scope>NUCLEOTIDE SEQUENCE</scope>
    <source>
        <strain evidence="7">SE158</strain>
    </source>
</reference>
<evidence type="ECO:0000256" key="2">
    <source>
        <dbReference type="ARBA" id="ARBA00022723"/>
    </source>
</evidence>
<name>A0ABT0RPG8_9SPHN</name>
<dbReference type="Pfam" id="PF00753">
    <property type="entry name" value="Lactamase_B"/>
    <property type="match status" value="1"/>
</dbReference>
<proteinExistence type="inferred from homology"/>
<keyword evidence="5" id="KW-0732">Signal</keyword>
<dbReference type="PANTHER" id="PTHR42978">
    <property type="entry name" value="QUORUM-QUENCHING LACTONASE YTNP-RELATED-RELATED"/>
    <property type="match status" value="1"/>
</dbReference>
<accession>A0ABT0RPG8</accession>
<dbReference type="EMBL" id="JAMGBD010000002">
    <property type="protein sequence ID" value="MCL6684528.1"/>
    <property type="molecule type" value="Genomic_DNA"/>
</dbReference>
<feature type="domain" description="Metallo-beta-lactamase" evidence="6">
    <location>
        <begin position="79"/>
        <end position="268"/>
    </location>
</feature>
<dbReference type="CDD" id="cd07729">
    <property type="entry name" value="AHL_lactonase_MBL-fold"/>
    <property type="match status" value="1"/>
</dbReference>
<keyword evidence="3" id="KW-0378">Hydrolase</keyword>
<gene>
    <name evidence="7" type="ORF">LZ536_11545</name>
</gene>
<evidence type="ECO:0000313" key="8">
    <source>
        <dbReference type="Proteomes" id="UP001165363"/>
    </source>
</evidence>
<protein>
    <submittedName>
        <fullName evidence="7">N-acyl homoserine lactonase family protein</fullName>
    </submittedName>
</protein>
<keyword evidence="4" id="KW-0862">Zinc</keyword>
<comment type="caution">
    <text evidence="7">The sequence shown here is derived from an EMBL/GenBank/DDBJ whole genome shotgun (WGS) entry which is preliminary data.</text>
</comment>
<dbReference type="Proteomes" id="UP001165363">
    <property type="component" value="Unassembled WGS sequence"/>
</dbReference>
<evidence type="ECO:0000256" key="5">
    <source>
        <dbReference type="SAM" id="SignalP"/>
    </source>
</evidence>
<dbReference type="InterPro" id="IPR051013">
    <property type="entry name" value="MBL_superfamily_lactonases"/>
</dbReference>
<dbReference type="InterPro" id="IPR001279">
    <property type="entry name" value="Metallo-B-lactamas"/>
</dbReference>
<keyword evidence="8" id="KW-1185">Reference proteome</keyword>
<organism evidence="7 8">
    <name type="scientific">Sphingomonas alba</name>
    <dbReference type="NCBI Taxonomy" id="2908208"/>
    <lineage>
        <taxon>Bacteria</taxon>
        <taxon>Pseudomonadati</taxon>
        <taxon>Pseudomonadota</taxon>
        <taxon>Alphaproteobacteria</taxon>
        <taxon>Sphingomonadales</taxon>
        <taxon>Sphingomonadaceae</taxon>
        <taxon>Sphingomonas</taxon>
    </lineage>
</organism>
<evidence type="ECO:0000259" key="6">
    <source>
        <dbReference type="SMART" id="SM00849"/>
    </source>
</evidence>
<sequence>MLRTVGLVALLLAGCTASAPEAANQSSQAEASNILTSAAPASVSLTLTRLDCGHAEFKDMNGFFSDKPGVYPPGPGKVTDSCYLIRHSKDVMVWDTGLPAASKDKPMVQDNMSGGITVTLAYQLAELGIKPTDVTALGISHEHGDHTGQAAQFTNARLIIGKGDFEQLGGKPDDPFLGWRGQGAKVTLATADTDIFGDGSVIALHLPGHTPDHLGLLVKLKSGPVILSGDTYHTQIARENKSVPGFNTDRAESVKSMERLEQIVAETHAKLIIQHEPNDIAKLPVFPKAAE</sequence>
<evidence type="ECO:0000256" key="1">
    <source>
        <dbReference type="ARBA" id="ARBA00007749"/>
    </source>
</evidence>
<dbReference type="InterPro" id="IPR036866">
    <property type="entry name" value="RibonucZ/Hydroxyglut_hydro"/>
</dbReference>
<evidence type="ECO:0000256" key="3">
    <source>
        <dbReference type="ARBA" id="ARBA00022801"/>
    </source>
</evidence>
<dbReference type="PANTHER" id="PTHR42978:SF3">
    <property type="entry name" value="BLR3078 PROTEIN"/>
    <property type="match status" value="1"/>
</dbReference>
<dbReference type="SUPFAM" id="SSF56281">
    <property type="entry name" value="Metallo-hydrolase/oxidoreductase"/>
    <property type="match status" value="1"/>
</dbReference>